<dbReference type="KEGG" id="mbah:HYN46_06285"/>
<keyword evidence="2 7" id="KW-0812">Transmembrane</keyword>
<evidence type="ECO:0000256" key="1">
    <source>
        <dbReference type="ARBA" id="ARBA00009477"/>
    </source>
</evidence>
<dbReference type="AlphaFoldDB" id="A0A345P5A9"/>
<dbReference type="SUPFAM" id="SSF111369">
    <property type="entry name" value="HlyD-like secretion proteins"/>
    <property type="match status" value="1"/>
</dbReference>
<sequence>MNTKLVQMTRYAITTIVVVIALVILYLLWQHYKVQPWTRDGRIRANVVQIAPDVSGLVTKVLVRDNQEVKAGDVLFVIDHERYRLAVDQAKASLESARTQLDQAEREVKRNASLKDLVSAEQSEQSISKRDQLRALIAQDSTALESAELNLSRTDIRASVNGRVTNLELRPGTYATAGKAVLALIDLQSIYVIGYFEETKIDHIQVGDEVHVRLMGWNKVLKGHVDSIAGGIEDRELGASSNLLANVNPTFNWVRLAQRIPVRISLDEVPESTQLILGRTASVEVIPRDKSTESKPVQTTTTQTTTTQVVPASEVKPVQGAS</sequence>
<feature type="domain" description="Multidrug resistance protein MdtA-like barrel-sandwich hybrid" evidence="8">
    <location>
        <begin position="46"/>
        <end position="184"/>
    </location>
</feature>
<protein>
    <submittedName>
        <fullName evidence="10">HlyD family secretion protein</fullName>
    </submittedName>
</protein>
<accession>A0A345P5A9</accession>
<dbReference type="GO" id="GO:0022857">
    <property type="term" value="F:transmembrane transporter activity"/>
    <property type="evidence" value="ECO:0007669"/>
    <property type="project" value="InterPro"/>
</dbReference>
<dbReference type="PANTHER" id="PTHR30367">
    <property type="entry name" value="P-HYDROXYBENZOIC ACID EFFLUX PUMP SUBUNIT AAEA-RELATED"/>
    <property type="match status" value="1"/>
</dbReference>
<feature type="domain" description="p-hydroxybenzoic acid efflux pump subunit AaeA-like beta-barrel" evidence="9">
    <location>
        <begin position="189"/>
        <end position="285"/>
    </location>
</feature>
<dbReference type="Gene3D" id="2.40.30.170">
    <property type="match status" value="1"/>
</dbReference>
<evidence type="ECO:0000256" key="7">
    <source>
        <dbReference type="SAM" id="Phobius"/>
    </source>
</evidence>
<feature type="transmembrane region" description="Helical" evidence="7">
    <location>
        <begin position="12"/>
        <end position="29"/>
    </location>
</feature>
<feature type="coiled-coil region" evidence="5">
    <location>
        <begin position="80"/>
        <end position="114"/>
    </location>
</feature>
<dbReference type="GO" id="GO:0016020">
    <property type="term" value="C:membrane"/>
    <property type="evidence" value="ECO:0007669"/>
    <property type="project" value="InterPro"/>
</dbReference>
<proteinExistence type="inferred from homology"/>
<dbReference type="RefSeq" id="WP_114898578.1">
    <property type="nucleotide sequence ID" value="NZ_CP031222.1"/>
</dbReference>
<dbReference type="Pfam" id="PF25963">
    <property type="entry name" value="Beta-barrel_AAEA"/>
    <property type="match status" value="1"/>
</dbReference>
<evidence type="ECO:0000256" key="2">
    <source>
        <dbReference type="ARBA" id="ARBA00022692"/>
    </source>
</evidence>
<organism evidence="10 11">
    <name type="scientific">Aquirhabdus parva</name>
    <dbReference type="NCBI Taxonomy" id="2283318"/>
    <lineage>
        <taxon>Bacteria</taxon>
        <taxon>Pseudomonadati</taxon>
        <taxon>Pseudomonadota</taxon>
        <taxon>Gammaproteobacteria</taxon>
        <taxon>Moraxellales</taxon>
        <taxon>Moraxellaceae</taxon>
        <taxon>Aquirhabdus</taxon>
    </lineage>
</organism>
<keyword evidence="4 7" id="KW-0472">Membrane</keyword>
<comment type="similarity">
    <text evidence="1">Belongs to the membrane fusion protein (MFP) (TC 8.A.1) family.</text>
</comment>
<evidence type="ECO:0000256" key="6">
    <source>
        <dbReference type="SAM" id="MobiDB-lite"/>
    </source>
</evidence>
<keyword evidence="3 7" id="KW-1133">Transmembrane helix</keyword>
<evidence type="ECO:0000313" key="11">
    <source>
        <dbReference type="Proteomes" id="UP000253940"/>
    </source>
</evidence>
<dbReference type="PANTHER" id="PTHR30367:SF12">
    <property type="entry name" value="P-HYDROXYBENZOIC ACID EFFLUX PUMP SUBUNIT AAEA"/>
    <property type="match status" value="1"/>
</dbReference>
<evidence type="ECO:0000259" key="9">
    <source>
        <dbReference type="Pfam" id="PF25963"/>
    </source>
</evidence>
<dbReference type="OrthoDB" id="9811754at2"/>
<dbReference type="NCBIfam" id="TIGR01730">
    <property type="entry name" value="RND_mfp"/>
    <property type="match status" value="1"/>
</dbReference>
<evidence type="ECO:0000256" key="3">
    <source>
        <dbReference type="ARBA" id="ARBA00022989"/>
    </source>
</evidence>
<reference evidence="10 11" key="1">
    <citation type="submission" date="2018-07" db="EMBL/GenBank/DDBJ databases">
        <title>Genome sequencing of Moraxellaceae gen. HYN0046.</title>
        <authorList>
            <person name="Kim M."/>
            <person name="Yi H."/>
        </authorList>
    </citation>
    <scope>NUCLEOTIDE SEQUENCE [LARGE SCALE GENOMIC DNA]</scope>
    <source>
        <strain evidence="10 11">HYN0046</strain>
    </source>
</reference>
<dbReference type="Pfam" id="PF25917">
    <property type="entry name" value="BSH_RND"/>
    <property type="match status" value="1"/>
</dbReference>
<keyword evidence="5" id="KW-0175">Coiled coil</keyword>
<evidence type="ECO:0000259" key="8">
    <source>
        <dbReference type="Pfam" id="PF25917"/>
    </source>
</evidence>
<evidence type="ECO:0000256" key="4">
    <source>
        <dbReference type="ARBA" id="ARBA00023136"/>
    </source>
</evidence>
<dbReference type="EMBL" id="CP031222">
    <property type="protein sequence ID" value="AXI02468.1"/>
    <property type="molecule type" value="Genomic_DNA"/>
</dbReference>
<dbReference type="Proteomes" id="UP000253940">
    <property type="component" value="Chromosome"/>
</dbReference>
<evidence type="ECO:0000256" key="5">
    <source>
        <dbReference type="SAM" id="Coils"/>
    </source>
</evidence>
<dbReference type="Gene3D" id="2.40.50.100">
    <property type="match status" value="1"/>
</dbReference>
<dbReference type="InterPro" id="IPR006143">
    <property type="entry name" value="RND_pump_MFP"/>
</dbReference>
<dbReference type="InterPro" id="IPR050393">
    <property type="entry name" value="MFP_Efflux_Pump"/>
</dbReference>
<gene>
    <name evidence="10" type="ORF">HYN46_06285</name>
</gene>
<dbReference type="InterPro" id="IPR058625">
    <property type="entry name" value="MdtA-like_BSH"/>
</dbReference>
<keyword evidence="11" id="KW-1185">Reference proteome</keyword>
<name>A0A345P5A9_9GAMM</name>
<dbReference type="InterPro" id="IPR058634">
    <property type="entry name" value="AaeA-lik-b-barrel"/>
</dbReference>
<feature type="compositionally biased region" description="Low complexity" evidence="6">
    <location>
        <begin position="297"/>
        <end position="310"/>
    </location>
</feature>
<evidence type="ECO:0000313" key="10">
    <source>
        <dbReference type="EMBL" id="AXI02468.1"/>
    </source>
</evidence>
<feature type="region of interest" description="Disordered" evidence="6">
    <location>
        <begin position="287"/>
        <end position="322"/>
    </location>
</feature>